<gene>
    <name evidence="2" type="ORF">ANCDUO_08297</name>
</gene>
<dbReference type="EMBL" id="KN730130">
    <property type="protein sequence ID" value="KIH61433.1"/>
    <property type="molecule type" value="Genomic_DNA"/>
</dbReference>
<keyword evidence="3" id="KW-1185">Reference proteome</keyword>
<sequence length="160" mass="18332">MVKPIRLNTSDFAQYHGDIESPSEFDANKINIVLTLSIDGVKLKKLLRSEAWPIYLRLEGLPFKEKNNPEHNILAAIMFTSKTPSEALLYELFSRADVRQYVIRNSRLLPKPKRRHLTPSATNEEMLDETNEQMDDLPLPTPRLGHTAAEHESKPPIFNV</sequence>
<protein>
    <submittedName>
        <fullName evidence="2">Uncharacterized protein</fullName>
    </submittedName>
</protein>
<evidence type="ECO:0000313" key="3">
    <source>
        <dbReference type="Proteomes" id="UP000054047"/>
    </source>
</evidence>
<evidence type="ECO:0000256" key="1">
    <source>
        <dbReference type="SAM" id="MobiDB-lite"/>
    </source>
</evidence>
<accession>A0A0C2CWU7</accession>
<feature type="compositionally biased region" description="Acidic residues" evidence="1">
    <location>
        <begin position="125"/>
        <end position="135"/>
    </location>
</feature>
<dbReference type="Proteomes" id="UP000054047">
    <property type="component" value="Unassembled WGS sequence"/>
</dbReference>
<organism evidence="2 3">
    <name type="scientific">Ancylostoma duodenale</name>
    <dbReference type="NCBI Taxonomy" id="51022"/>
    <lineage>
        <taxon>Eukaryota</taxon>
        <taxon>Metazoa</taxon>
        <taxon>Ecdysozoa</taxon>
        <taxon>Nematoda</taxon>
        <taxon>Chromadorea</taxon>
        <taxon>Rhabditida</taxon>
        <taxon>Rhabditina</taxon>
        <taxon>Rhabditomorpha</taxon>
        <taxon>Strongyloidea</taxon>
        <taxon>Ancylostomatidae</taxon>
        <taxon>Ancylostomatinae</taxon>
        <taxon>Ancylostoma</taxon>
    </lineage>
</organism>
<dbReference type="OrthoDB" id="5862043at2759"/>
<feature type="region of interest" description="Disordered" evidence="1">
    <location>
        <begin position="113"/>
        <end position="160"/>
    </location>
</feature>
<evidence type="ECO:0000313" key="2">
    <source>
        <dbReference type="EMBL" id="KIH61433.1"/>
    </source>
</evidence>
<reference evidence="2 3" key="1">
    <citation type="submission" date="2013-12" db="EMBL/GenBank/DDBJ databases">
        <title>Draft genome of the parsitic nematode Ancylostoma duodenale.</title>
        <authorList>
            <person name="Mitreva M."/>
        </authorList>
    </citation>
    <scope>NUCLEOTIDE SEQUENCE [LARGE SCALE GENOMIC DNA]</scope>
    <source>
        <strain evidence="2 3">Zhejiang</strain>
    </source>
</reference>
<dbReference type="AlphaFoldDB" id="A0A0C2CWU7"/>
<proteinExistence type="predicted"/>
<name>A0A0C2CWU7_9BILA</name>